<dbReference type="EMBL" id="MK072527">
    <property type="protein sequence ID" value="AYV87051.1"/>
    <property type="molecule type" value="Genomic_DNA"/>
</dbReference>
<name>A0A3G5AK47_9VIRU</name>
<dbReference type="Gene3D" id="3.40.50.1000">
    <property type="entry name" value="HAD superfamily/HAD-like"/>
    <property type="match status" value="1"/>
</dbReference>
<protein>
    <submittedName>
        <fullName evidence="1">Uncharacterized protein</fullName>
    </submittedName>
</protein>
<proteinExistence type="predicted"/>
<evidence type="ECO:0000313" key="1">
    <source>
        <dbReference type="EMBL" id="AYV87051.1"/>
    </source>
</evidence>
<reference evidence="1" key="1">
    <citation type="submission" date="2018-10" db="EMBL/GenBank/DDBJ databases">
        <title>Hidden diversity of soil giant viruses.</title>
        <authorList>
            <person name="Schulz F."/>
            <person name="Alteio L."/>
            <person name="Goudeau D."/>
            <person name="Ryan E.M."/>
            <person name="Malmstrom R.R."/>
            <person name="Blanchard J."/>
            <person name="Woyke T."/>
        </authorList>
    </citation>
    <scope>NUCLEOTIDE SEQUENCE</scope>
    <source>
        <strain evidence="1">SYV1</strain>
    </source>
</reference>
<organism evidence="1">
    <name type="scientific">Sylvanvirus sp</name>
    <dbReference type="NCBI Taxonomy" id="2487774"/>
    <lineage>
        <taxon>Viruses</taxon>
    </lineage>
</organism>
<sequence>MTEKKSLFKLVILDLDDCLTHEGLELLPPLCEDTLLVLLELKRLKYIVVLASDNENANQILQNVELIEFFDLVIAYPDDGTMKLTKFDMIASTFPHINKSNMILFDDMKTNVDCAIRYGMCGALVNWKKGIGYEEMAKIMGIS</sequence>
<dbReference type="SUPFAM" id="SSF56784">
    <property type="entry name" value="HAD-like"/>
    <property type="match status" value="1"/>
</dbReference>
<dbReference type="CDD" id="cd01427">
    <property type="entry name" value="HAD_like"/>
    <property type="match status" value="1"/>
</dbReference>
<dbReference type="InterPro" id="IPR036412">
    <property type="entry name" value="HAD-like_sf"/>
</dbReference>
<accession>A0A3G5AK47</accession>
<dbReference type="InterPro" id="IPR023214">
    <property type="entry name" value="HAD_sf"/>
</dbReference>
<gene>
    <name evidence="1" type="ORF">Sylvanvirus21_3</name>
</gene>